<evidence type="ECO:0000313" key="2">
    <source>
        <dbReference type="EMBL" id="UOO89943.1"/>
    </source>
</evidence>
<dbReference type="RefSeq" id="WP_058356151.1">
    <property type="nucleotide sequence ID" value="NZ_CABKVG010000008.1"/>
</dbReference>
<sequence length="240" mass="26080">MEDGLAYFKQVYGSVPAWIAAMHAHNPRMLTFYTQLRGEAFADGALSVRDKDDLIMAVNVARLYAPSMLNHVKGMVGAGASFAELIEYFWVAYCYKGDAALLISTQALALALNLRGLPVPPTLASVNSVAEVLALYQTLIEAEHLPHLQQLIACYHAQERAALEQAVFYQGVLPSKIKLLAMLGNHIVELQAASAHKWLRQARAAGVDDGELADLGLVCLLTAGIPAWFESCDLLNTTVN</sequence>
<dbReference type="Proteomes" id="UP000832011">
    <property type="component" value="Chromosome"/>
</dbReference>
<gene>
    <name evidence="2" type="ORF">LVJ82_02845</name>
</gene>
<evidence type="ECO:0000313" key="3">
    <source>
        <dbReference type="Proteomes" id="UP000832011"/>
    </source>
</evidence>
<proteinExistence type="predicted"/>
<keyword evidence="3" id="KW-1185">Reference proteome</keyword>
<evidence type="ECO:0000259" key="1">
    <source>
        <dbReference type="Pfam" id="PF02627"/>
    </source>
</evidence>
<name>A0ABY4E6E9_9NEIS</name>
<organism evidence="2 3">
    <name type="scientific">Vitreoscilla massiliensis</name>
    <dbReference type="NCBI Taxonomy" id="1689272"/>
    <lineage>
        <taxon>Bacteria</taxon>
        <taxon>Pseudomonadati</taxon>
        <taxon>Pseudomonadota</taxon>
        <taxon>Betaproteobacteria</taxon>
        <taxon>Neisseriales</taxon>
        <taxon>Neisseriaceae</taxon>
        <taxon>Vitreoscilla</taxon>
    </lineage>
</organism>
<dbReference type="Pfam" id="PF02627">
    <property type="entry name" value="CMD"/>
    <property type="match status" value="1"/>
</dbReference>
<dbReference type="InterPro" id="IPR029032">
    <property type="entry name" value="AhpD-like"/>
</dbReference>
<dbReference type="InterPro" id="IPR003779">
    <property type="entry name" value="CMD-like"/>
</dbReference>
<protein>
    <submittedName>
        <fullName evidence="2">Carboxymuconolactone decarboxylase family protein</fullName>
    </submittedName>
</protein>
<dbReference type="EMBL" id="CP091511">
    <property type="protein sequence ID" value="UOO89943.1"/>
    <property type="molecule type" value="Genomic_DNA"/>
</dbReference>
<feature type="domain" description="Carboxymuconolactone decarboxylase-like" evidence="1">
    <location>
        <begin position="27"/>
        <end position="102"/>
    </location>
</feature>
<accession>A0ABY4E6E9</accession>
<dbReference type="PANTHER" id="PTHR33930:SF2">
    <property type="entry name" value="BLR3452 PROTEIN"/>
    <property type="match status" value="1"/>
</dbReference>
<dbReference type="PANTHER" id="PTHR33930">
    <property type="entry name" value="ALKYL HYDROPEROXIDE REDUCTASE AHPD"/>
    <property type="match status" value="1"/>
</dbReference>
<dbReference type="SUPFAM" id="SSF69118">
    <property type="entry name" value="AhpD-like"/>
    <property type="match status" value="2"/>
</dbReference>
<dbReference type="Gene3D" id="1.20.1290.10">
    <property type="entry name" value="AhpD-like"/>
    <property type="match status" value="2"/>
</dbReference>
<reference evidence="2 3" key="1">
    <citation type="journal article" date="2022" name="Res Sq">
        <title>Evolution of multicellular longitudinally dividing oral cavity symbionts (Neisseriaceae).</title>
        <authorList>
            <person name="Nyongesa S."/>
            <person name="Weber P."/>
            <person name="Bernet E."/>
            <person name="Pullido F."/>
            <person name="Nieckarz M."/>
            <person name="Delaby M."/>
            <person name="Nieves C."/>
            <person name="Viehboeck T."/>
            <person name="Krause N."/>
            <person name="Rivera-Millot A."/>
            <person name="Nakamura A."/>
            <person name="Vischer N."/>
            <person name="VanNieuwenhze M."/>
            <person name="Brun Y."/>
            <person name="Cava F."/>
            <person name="Bulgheresi S."/>
            <person name="Veyrier F."/>
        </authorList>
    </citation>
    <scope>NUCLEOTIDE SEQUENCE [LARGE SCALE GENOMIC DNA]</scope>
    <source>
        <strain evidence="2 3">SN4</strain>
    </source>
</reference>